<accession>A0A9D6Z5S1</accession>
<gene>
    <name evidence="1" type="ORF">HY912_08070</name>
</gene>
<comment type="caution">
    <text evidence="1">The sequence shown here is derived from an EMBL/GenBank/DDBJ whole genome shotgun (WGS) entry which is preliminary data.</text>
</comment>
<name>A0A9D6Z5S1_9BACT</name>
<evidence type="ECO:0000313" key="2">
    <source>
        <dbReference type="Proteomes" id="UP000807825"/>
    </source>
</evidence>
<dbReference type="AlphaFoldDB" id="A0A9D6Z5S1"/>
<reference evidence="1" key="1">
    <citation type="submission" date="2020-07" db="EMBL/GenBank/DDBJ databases">
        <title>Huge and variable diversity of episymbiotic CPR bacteria and DPANN archaea in groundwater ecosystems.</title>
        <authorList>
            <person name="He C.Y."/>
            <person name="Keren R."/>
            <person name="Whittaker M."/>
            <person name="Farag I.F."/>
            <person name="Doudna J."/>
            <person name="Cate J.H.D."/>
            <person name="Banfield J.F."/>
        </authorList>
    </citation>
    <scope>NUCLEOTIDE SEQUENCE</scope>
    <source>
        <strain evidence="1">NC_groundwater_1664_Pr3_B-0.1um_52_9</strain>
    </source>
</reference>
<dbReference type="PROSITE" id="PS50096">
    <property type="entry name" value="IQ"/>
    <property type="match status" value="1"/>
</dbReference>
<dbReference type="Proteomes" id="UP000807825">
    <property type="component" value="Unassembled WGS sequence"/>
</dbReference>
<protein>
    <submittedName>
        <fullName evidence="1">Uncharacterized protein</fullName>
    </submittedName>
</protein>
<organism evidence="1 2">
    <name type="scientific">Desulfomonile tiedjei</name>
    <dbReference type="NCBI Taxonomy" id="2358"/>
    <lineage>
        <taxon>Bacteria</taxon>
        <taxon>Pseudomonadati</taxon>
        <taxon>Thermodesulfobacteriota</taxon>
        <taxon>Desulfomonilia</taxon>
        <taxon>Desulfomonilales</taxon>
        <taxon>Desulfomonilaceae</taxon>
        <taxon>Desulfomonile</taxon>
    </lineage>
</organism>
<proteinExistence type="predicted"/>
<evidence type="ECO:0000313" key="1">
    <source>
        <dbReference type="EMBL" id="MBI5249436.1"/>
    </source>
</evidence>
<sequence>MVIIEASDRGRLIRRPIKDVHADLKTALTRSGLDDSLDYFEIAIGKKKTENVPFPQFEWLSCSPVTGKAGGHYIYVGTVSKNRHSLVFVGKTSKGFQAACEIANMCAEQLSA</sequence>
<dbReference type="EMBL" id="JACRDE010000219">
    <property type="protein sequence ID" value="MBI5249436.1"/>
    <property type="molecule type" value="Genomic_DNA"/>
</dbReference>